<feature type="compositionally biased region" description="Basic and acidic residues" evidence="1">
    <location>
        <begin position="341"/>
        <end position="350"/>
    </location>
</feature>
<dbReference type="RefSeq" id="XP_052126682.1">
    <property type="nucleotide sequence ID" value="XM_052270722.1"/>
</dbReference>
<feature type="compositionally biased region" description="Basic and acidic residues" evidence="1">
    <location>
        <begin position="311"/>
        <end position="325"/>
    </location>
</feature>
<feature type="compositionally biased region" description="Low complexity" evidence="1">
    <location>
        <begin position="436"/>
        <end position="446"/>
    </location>
</feature>
<name>A0A9C6UAQ2_FRAOC</name>
<feature type="transmembrane region" description="Helical" evidence="2">
    <location>
        <begin position="90"/>
        <end position="112"/>
    </location>
</feature>
<proteinExistence type="predicted"/>
<dbReference type="PANTHER" id="PTHR23107:SF0">
    <property type="entry name" value="IP09280P"/>
    <property type="match status" value="1"/>
</dbReference>
<dbReference type="OrthoDB" id="6424379at2759"/>
<feature type="region of interest" description="Disordered" evidence="1">
    <location>
        <begin position="503"/>
        <end position="560"/>
    </location>
</feature>
<organism evidence="3 4">
    <name type="scientific">Frankliniella occidentalis</name>
    <name type="common">Western flower thrips</name>
    <name type="synonym">Euthrips occidentalis</name>
    <dbReference type="NCBI Taxonomy" id="133901"/>
    <lineage>
        <taxon>Eukaryota</taxon>
        <taxon>Metazoa</taxon>
        <taxon>Ecdysozoa</taxon>
        <taxon>Arthropoda</taxon>
        <taxon>Hexapoda</taxon>
        <taxon>Insecta</taxon>
        <taxon>Pterygota</taxon>
        <taxon>Neoptera</taxon>
        <taxon>Paraneoptera</taxon>
        <taxon>Thysanoptera</taxon>
        <taxon>Terebrantia</taxon>
        <taxon>Thripoidea</taxon>
        <taxon>Thripidae</taxon>
        <taxon>Frankliniella</taxon>
    </lineage>
</organism>
<keyword evidence="3" id="KW-1185">Reference proteome</keyword>
<protein>
    <submittedName>
        <fullName evidence="4">Uncharacterized protein LOC113205850 isoform X1</fullName>
    </submittedName>
</protein>
<dbReference type="CTD" id="41899"/>
<dbReference type="AlphaFoldDB" id="A0A9C6UAQ2"/>
<feature type="compositionally biased region" description="Low complexity" evidence="1">
    <location>
        <begin position="412"/>
        <end position="427"/>
    </location>
</feature>
<feature type="region of interest" description="Disordered" evidence="1">
    <location>
        <begin position="1"/>
        <end position="40"/>
    </location>
</feature>
<gene>
    <name evidence="4" type="primary">LOC113205850</name>
</gene>
<feature type="region of interest" description="Disordered" evidence="1">
    <location>
        <begin position="412"/>
        <end position="450"/>
    </location>
</feature>
<keyword evidence="2" id="KW-1133">Transmembrane helix</keyword>
<sequence length="560" mass="59736">MPSGWPAPRVGAMSGPEDCDCPGPPLPPPPLFDLPPPPRPPFLQAEPCSDQPLKDIETCDALPVSNRRGDAAIGTVVDAEYHSSPVLPSVAVIALCSVLLLAMVCLATALVWKHKRKMQSFLPCKTSPAPRCEANGNTVIYEDLTNMRPRLGLGSLGPALGPRPNTRPLPLPRQGAPMEMLSVDGSYPLGRLPVGLPGQPVFLMGNGRHQGLGPEHAVGQEVDLDLYNPVYEELSGSRAGSEDEDLDESDCGGGRGPGRGRRRSLSRPASEDEFAEDELSVGEADRAGAPDTRLGGSHGAAAATPNGGGDLARDVDSSDADDRRGRFLTQRVPRSHSSTSDPRRGRSLDRRRGRRHLQQQQQQLQALQQQLKQQQQVQAGRTTAVAADGSDFHEGLLLDALLQMYPTQGAAAAHAGTHGARQQGRPPARGPGRGSRGPQRGQQQQQPPVPAVAHRLPYLLPPPAQLAHQSNQQAHLYESPGLVNPYESVPVLGQLQQLQQMQQMQQHLSTFRPSASHDSDSGYSNNTSGGRGSGSGHSSGRSRADPHSRLSALSDDMVLS</sequence>
<keyword evidence="2" id="KW-0812">Transmembrane</keyword>
<accession>A0A9C6UAQ2</accession>
<dbReference type="PANTHER" id="PTHR23107">
    <property type="entry name" value="SYNOVIAL SARCOMA ASSOCIATED SS18 PROTEIN"/>
    <property type="match status" value="1"/>
</dbReference>
<dbReference type="GO" id="GO:0005634">
    <property type="term" value="C:nucleus"/>
    <property type="evidence" value="ECO:0007669"/>
    <property type="project" value="TreeGrafter"/>
</dbReference>
<evidence type="ECO:0000313" key="3">
    <source>
        <dbReference type="Proteomes" id="UP000504606"/>
    </source>
</evidence>
<reference evidence="4" key="1">
    <citation type="submission" date="2025-08" db="UniProtKB">
        <authorList>
            <consortium name="RefSeq"/>
        </authorList>
    </citation>
    <scope>IDENTIFICATION</scope>
    <source>
        <tissue evidence="4">Whole organism</tissue>
    </source>
</reference>
<feature type="compositionally biased region" description="Acidic residues" evidence="1">
    <location>
        <begin position="271"/>
        <end position="280"/>
    </location>
</feature>
<evidence type="ECO:0000256" key="2">
    <source>
        <dbReference type="SAM" id="Phobius"/>
    </source>
</evidence>
<dbReference type="GO" id="GO:0003713">
    <property type="term" value="F:transcription coactivator activity"/>
    <property type="evidence" value="ECO:0007669"/>
    <property type="project" value="TreeGrafter"/>
</dbReference>
<keyword evidence="2" id="KW-0472">Membrane</keyword>
<dbReference type="GeneID" id="113205850"/>
<feature type="region of interest" description="Disordered" evidence="1">
    <location>
        <begin position="234"/>
        <end position="361"/>
    </location>
</feature>
<evidence type="ECO:0000313" key="4">
    <source>
        <dbReference type="RefSeq" id="XP_052126682.1"/>
    </source>
</evidence>
<dbReference type="GO" id="GO:0045944">
    <property type="term" value="P:positive regulation of transcription by RNA polymerase II"/>
    <property type="evidence" value="ECO:0007669"/>
    <property type="project" value="TreeGrafter"/>
</dbReference>
<dbReference type="Proteomes" id="UP000504606">
    <property type="component" value="Unplaced"/>
</dbReference>
<dbReference type="KEGG" id="foc:113205850"/>
<feature type="compositionally biased region" description="Pro residues" evidence="1">
    <location>
        <begin position="22"/>
        <end position="40"/>
    </location>
</feature>
<evidence type="ECO:0000256" key="1">
    <source>
        <dbReference type="SAM" id="MobiDB-lite"/>
    </source>
</evidence>